<name>A0A225D6P6_9BACT</name>
<accession>A0A225D6P6</accession>
<reference evidence="2" key="1">
    <citation type="submission" date="2017-06" db="EMBL/GenBank/DDBJ databases">
        <title>Genome analysis of Fimbriiglobus ruber SP5, the first member of the order Planctomycetales with confirmed chitinolytic capability.</title>
        <authorList>
            <person name="Ravin N.V."/>
            <person name="Rakitin A.L."/>
            <person name="Ivanova A.A."/>
            <person name="Beletsky A.V."/>
            <person name="Kulichevskaya I.S."/>
            <person name="Mardanov A.V."/>
            <person name="Dedysh S.N."/>
        </authorList>
    </citation>
    <scope>NUCLEOTIDE SEQUENCE [LARGE SCALE GENOMIC DNA]</scope>
    <source>
        <strain evidence="2">SP5</strain>
    </source>
</reference>
<keyword evidence="2" id="KW-1185">Reference proteome</keyword>
<gene>
    <name evidence="1" type="ORF">FRUB_10169</name>
</gene>
<sequence>MMNAVTPKGVDHDEMPRECFKFKRVMNAVTPKGVDHNFYNDRASVWSE</sequence>
<comment type="caution">
    <text evidence="1">The sequence shown here is derived from an EMBL/GenBank/DDBJ whole genome shotgun (WGS) entry which is preliminary data.</text>
</comment>
<protein>
    <submittedName>
        <fullName evidence="1">Uncharacterized protein</fullName>
    </submittedName>
</protein>
<evidence type="ECO:0000313" key="2">
    <source>
        <dbReference type="Proteomes" id="UP000214646"/>
    </source>
</evidence>
<dbReference type="Proteomes" id="UP000214646">
    <property type="component" value="Unassembled WGS sequence"/>
</dbReference>
<evidence type="ECO:0000313" key="1">
    <source>
        <dbReference type="EMBL" id="OWK34198.1"/>
    </source>
</evidence>
<organism evidence="1 2">
    <name type="scientific">Fimbriiglobus ruber</name>
    <dbReference type="NCBI Taxonomy" id="1908690"/>
    <lineage>
        <taxon>Bacteria</taxon>
        <taxon>Pseudomonadati</taxon>
        <taxon>Planctomycetota</taxon>
        <taxon>Planctomycetia</taxon>
        <taxon>Gemmatales</taxon>
        <taxon>Gemmataceae</taxon>
        <taxon>Fimbriiglobus</taxon>
    </lineage>
</organism>
<dbReference type="AlphaFoldDB" id="A0A225D6P6"/>
<proteinExistence type="predicted"/>
<dbReference type="EMBL" id="NIDE01000020">
    <property type="protein sequence ID" value="OWK34198.1"/>
    <property type="molecule type" value="Genomic_DNA"/>
</dbReference>